<accession>A0ACC3BM29</accession>
<evidence type="ECO:0000313" key="2">
    <source>
        <dbReference type="Proteomes" id="UP000798662"/>
    </source>
</evidence>
<proteinExistence type="predicted"/>
<keyword evidence="2" id="KW-1185">Reference proteome</keyword>
<organism evidence="1 2">
    <name type="scientific">Pyropia yezoensis</name>
    <name type="common">Susabi-nori</name>
    <name type="synonym">Porphyra yezoensis</name>
    <dbReference type="NCBI Taxonomy" id="2788"/>
    <lineage>
        <taxon>Eukaryota</taxon>
        <taxon>Rhodophyta</taxon>
        <taxon>Bangiophyceae</taxon>
        <taxon>Bangiales</taxon>
        <taxon>Bangiaceae</taxon>
        <taxon>Pyropia</taxon>
    </lineage>
</organism>
<protein>
    <submittedName>
        <fullName evidence="1">Uncharacterized protein</fullName>
    </submittedName>
</protein>
<comment type="caution">
    <text evidence="1">The sequence shown here is derived from an EMBL/GenBank/DDBJ whole genome shotgun (WGS) entry which is preliminary data.</text>
</comment>
<reference evidence="1" key="1">
    <citation type="submission" date="2019-11" db="EMBL/GenBank/DDBJ databases">
        <title>Nori genome reveals adaptations in red seaweeds to the harsh intertidal environment.</title>
        <authorList>
            <person name="Wang D."/>
            <person name="Mao Y."/>
        </authorList>
    </citation>
    <scope>NUCLEOTIDE SEQUENCE</scope>
    <source>
        <tissue evidence="1">Gametophyte</tissue>
    </source>
</reference>
<dbReference type="Proteomes" id="UP000798662">
    <property type="component" value="Chromosome 1"/>
</dbReference>
<gene>
    <name evidence="1" type="ORF">I4F81_001567</name>
</gene>
<dbReference type="EMBL" id="CM020618">
    <property type="protein sequence ID" value="KAK1858968.1"/>
    <property type="molecule type" value="Genomic_DNA"/>
</dbReference>
<name>A0ACC3BM29_PYRYE</name>
<sequence>MARGTGARGRPPPTTPGRRAVTAFALPLGAATVAAAAPAASATAAAARRPVASTWGCVGRAGAAALRPRLGTAAGGKRARRPSLPSSSSPPPVRMLDASGAANGDADDDDAADRVELRGNVAVQNVIIIGSGPAGYTAAIYAARANLKPLLYEGFRSGPPGGQLVTTADVENFPGFPAGITGPALMASMREQAVRNGAELITDDVTAVDLSTFPYTVHADLTGPVRAHSLIIATGATARRLGLPSEGAFWSRGISACAICDGAAPIFAGQPLAVVGGGDSACEEAVYLTKYGSHVHLLVRGGDLARASAAVRDRALYHPAVTVHYNTELVDVYGSVKDGETPGSPLRGATIRTRGEVLDLPVRGVFYAIGHNPNTSIFRAPPAGASNGAAASAAADTAPSLRMDDTGYILTQAGTAETGVEGVFAAGDVADKEYRQAVFAAGMGCVAALGVERFLTERGLGVEFHSVSATQSDPDNQPASSAGTSSGQTSGGRDGGGEAETSDDETTYDLAKTRMRGQYALRKLYHESPRPVVVKYVSPSCGPCRQLKPILNAVIDEFEGLVHFVTIDIATDGEVAESAGVTGTPTVQVFFEKALVATIKGVKMKSTYRREIKSVLATVPAKV</sequence>
<evidence type="ECO:0000313" key="1">
    <source>
        <dbReference type="EMBL" id="KAK1858968.1"/>
    </source>
</evidence>